<evidence type="ECO:0000256" key="1">
    <source>
        <dbReference type="SAM" id="MobiDB-lite"/>
    </source>
</evidence>
<organism evidence="2 3">
    <name type="scientific">Verticillium longisporum</name>
    <name type="common">Verticillium dahliae var. longisporum</name>
    <dbReference type="NCBI Taxonomy" id="100787"/>
    <lineage>
        <taxon>Eukaryota</taxon>
        <taxon>Fungi</taxon>
        <taxon>Dikarya</taxon>
        <taxon>Ascomycota</taxon>
        <taxon>Pezizomycotina</taxon>
        <taxon>Sordariomycetes</taxon>
        <taxon>Hypocreomycetidae</taxon>
        <taxon>Glomerellales</taxon>
        <taxon>Plectosphaerellaceae</taxon>
        <taxon>Verticillium</taxon>
    </lineage>
</organism>
<accession>A0A0G4MRF9</accession>
<feature type="non-terminal residue" evidence="2">
    <location>
        <position position="69"/>
    </location>
</feature>
<feature type="compositionally biased region" description="Polar residues" evidence="1">
    <location>
        <begin position="57"/>
        <end position="69"/>
    </location>
</feature>
<name>A0A0G4MRF9_VERLO</name>
<dbReference type="EMBL" id="CVQI01029502">
    <property type="protein sequence ID" value="CRK36838.1"/>
    <property type="molecule type" value="Genomic_DNA"/>
</dbReference>
<reference evidence="3" key="1">
    <citation type="submission" date="2015-05" db="EMBL/GenBank/DDBJ databases">
        <authorList>
            <person name="Fogelqvist Johan"/>
        </authorList>
    </citation>
    <scope>NUCLEOTIDE SEQUENCE [LARGE SCALE GENOMIC DNA]</scope>
</reference>
<evidence type="ECO:0000313" key="2">
    <source>
        <dbReference type="EMBL" id="CRK36838.1"/>
    </source>
</evidence>
<feature type="region of interest" description="Disordered" evidence="1">
    <location>
        <begin position="34"/>
        <end position="69"/>
    </location>
</feature>
<protein>
    <submittedName>
        <fullName evidence="2">Uncharacterized protein</fullName>
    </submittedName>
</protein>
<gene>
    <name evidence="2" type="ORF">BN1723_018635</name>
</gene>
<sequence length="69" mass="7309">MHSLVLSILPSTSASSSRLALISYSHLSWPRRLSAPSSFAPSSSPFAVSSPMPSTRDGPTTLTLPTRHS</sequence>
<feature type="compositionally biased region" description="Low complexity" evidence="1">
    <location>
        <begin position="34"/>
        <end position="54"/>
    </location>
</feature>
<dbReference type="AlphaFoldDB" id="A0A0G4MRF9"/>
<proteinExistence type="predicted"/>
<evidence type="ECO:0000313" key="3">
    <source>
        <dbReference type="Proteomes" id="UP000045706"/>
    </source>
</evidence>
<dbReference type="Proteomes" id="UP000045706">
    <property type="component" value="Unassembled WGS sequence"/>
</dbReference>